<dbReference type="Proteomes" id="UP000253319">
    <property type="component" value="Unassembled WGS sequence"/>
</dbReference>
<accession>A0A365NYT0</accession>
<evidence type="ECO:0000313" key="2">
    <source>
        <dbReference type="Proteomes" id="UP000253319"/>
    </source>
</evidence>
<protein>
    <recommendedName>
        <fullName evidence="3">Host attachment protein</fullName>
    </recommendedName>
</protein>
<organism evidence="1 2">
    <name type="scientific">Flavobacterium tibetense</name>
    <dbReference type="NCBI Taxonomy" id="2233533"/>
    <lineage>
        <taxon>Bacteria</taxon>
        <taxon>Pseudomonadati</taxon>
        <taxon>Bacteroidota</taxon>
        <taxon>Flavobacteriia</taxon>
        <taxon>Flavobacteriales</taxon>
        <taxon>Flavobacteriaceae</taxon>
        <taxon>Flavobacterium</taxon>
    </lineage>
</organism>
<dbReference type="OrthoDB" id="594984at2"/>
<dbReference type="RefSeq" id="WP_113989980.1">
    <property type="nucleotide sequence ID" value="NZ_QLST01000021.1"/>
</dbReference>
<gene>
    <name evidence="1" type="ORF">DPN68_12380</name>
</gene>
<evidence type="ECO:0000313" key="1">
    <source>
        <dbReference type="EMBL" id="RBA27398.1"/>
    </source>
</evidence>
<reference evidence="1 2" key="1">
    <citation type="submission" date="2018-06" db="EMBL/GenBank/DDBJ databases">
        <title>Flavobacterium tibetense sp. nov., isolated from a wetland YonghuCo on Tibetan Plateau.</title>
        <authorList>
            <person name="Xing P."/>
            <person name="Phurbu D."/>
            <person name="Lu H."/>
        </authorList>
    </citation>
    <scope>NUCLEOTIDE SEQUENCE [LARGE SCALE GENOMIC DNA]</scope>
    <source>
        <strain evidence="1 2">YH5</strain>
    </source>
</reference>
<dbReference type="SUPFAM" id="SSF53137">
    <property type="entry name" value="Translational machinery components"/>
    <property type="match status" value="1"/>
</dbReference>
<evidence type="ECO:0008006" key="3">
    <source>
        <dbReference type="Google" id="ProtNLM"/>
    </source>
</evidence>
<proteinExistence type="predicted"/>
<name>A0A365NYT0_9FLAO</name>
<sequence>MKKIGIWIDKREAKIISIESGNERIDTIESEVEEFRPLGGSGTRVKGGPQDVIQDSKFLERETRQFADYFKKITFFIKDADAVVIFGPAQTGDKLYKELVAQKLYTFESLAVEKADSLTENQVIAWVRDYYASR</sequence>
<keyword evidence="2" id="KW-1185">Reference proteome</keyword>
<comment type="caution">
    <text evidence="1">The sequence shown here is derived from an EMBL/GenBank/DDBJ whole genome shotgun (WGS) entry which is preliminary data.</text>
</comment>
<dbReference type="AlphaFoldDB" id="A0A365NYT0"/>
<dbReference type="EMBL" id="QLST01000021">
    <property type="protein sequence ID" value="RBA27398.1"/>
    <property type="molecule type" value="Genomic_DNA"/>
</dbReference>